<feature type="region of interest" description="Disordered" evidence="7">
    <location>
        <begin position="16"/>
        <end position="120"/>
    </location>
</feature>
<keyword evidence="5" id="KW-0810">Translation regulation</keyword>
<keyword evidence="6" id="KW-0539">Nucleus</keyword>
<gene>
    <name evidence="9" type="ORF">D8674_004429</name>
</gene>
<evidence type="ECO:0000256" key="5">
    <source>
        <dbReference type="ARBA" id="ARBA00022845"/>
    </source>
</evidence>
<dbReference type="Proteomes" id="UP000327157">
    <property type="component" value="Chromosome 10"/>
</dbReference>
<dbReference type="InterPro" id="IPR016024">
    <property type="entry name" value="ARM-type_fold"/>
</dbReference>
<feature type="compositionally biased region" description="Basic residues" evidence="7">
    <location>
        <begin position="59"/>
        <end position="75"/>
    </location>
</feature>
<dbReference type="GO" id="GO:0006417">
    <property type="term" value="P:regulation of translation"/>
    <property type="evidence" value="ECO:0007669"/>
    <property type="project" value="UniProtKB-KW"/>
</dbReference>
<dbReference type="AlphaFoldDB" id="A0A5N5FYN7"/>
<evidence type="ECO:0000256" key="1">
    <source>
        <dbReference type="ARBA" id="ARBA00004496"/>
    </source>
</evidence>
<name>A0A5N5FYN7_9ROSA</name>
<proteinExistence type="inferred from homology"/>
<feature type="domain" description="MI" evidence="8">
    <location>
        <begin position="373"/>
        <end position="489"/>
    </location>
</feature>
<protein>
    <submittedName>
        <fullName evidence="9">Programmed cell death protein 4-like</fullName>
    </submittedName>
</protein>
<evidence type="ECO:0000256" key="6">
    <source>
        <dbReference type="ARBA" id="ARBA00023242"/>
    </source>
</evidence>
<feature type="compositionally biased region" description="Low complexity" evidence="7">
    <location>
        <begin position="29"/>
        <end position="57"/>
    </location>
</feature>
<comment type="subcellular location">
    <subcellularLocation>
        <location evidence="1">Cytoplasm</location>
    </subcellularLocation>
</comment>
<reference evidence="9 10" key="1">
    <citation type="submission" date="2019-09" db="EMBL/GenBank/DDBJ databases">
        <authorList>
            <person name="Ou C."/>
        </authorList>
    </citation>
    <scope>NUCLEOTIDE SEQUENCE [LARGE SCALE GENOMIC DNA]</scope>
    <source>
        <strain evidence="9">S2</strain>
        <tissue evidence="9">Leaf</tissue>
    </source>
</reference>
<keyword evidence="3" id="KW-0963">Cytoplasm</keyword>
<evidence type="ECO:0000259" key="8">
    <source>
        <dbReference type="PROSITE" id="PS51366"/>
    </source>
</evidence>
<dbReference type="PROSITE" id="PS51366">
    <property type="entry name" value="MI"/>
    <property type="match status" value="4"/>
</dbReference>
<dbReference type="EMBL" id="SMOL01000695">
    <property type="protein sequence ID" value="KAB2603424.1"/>
    <property type="molecule type" value="Genomic_DNA"/>
</dbReference>
<feature type="domain" description="MI" evidence="8">
    <location>
        <begin position="100"/>
        <end position="235"/>
    </location>
</feature>
<dbReference type="Gene3D" id="1.25.40.180">
    <property type="match status" value="4"/>
</dbReference>
<comment type="caution">
    <text evidence="9">The sequence shown here is derived from an EMBL/GenBank/DDBJ whole genome shotgun (WGS) entry which is preliminary data.</text>
</comment>
<dbReference type="PANTHER" id="PTHR12626">
    <property type="entry name" value="PROGRAMMED CELL DEATH 4"/>
    <property type="match status" value="1"/>
</dbReference>
<dbReference type="GO" id="GO:0005737">
    <property type="term" value="C:cytoplasm"/>
    <property type="evidence" value="ECO:0007669"/>
    <property type="project" value="UniProtKB-SubCell"/>
</dbReference>
<evidence type="ECO:0000256" key="7">
    <source>
        <dbReference type="SAM" id="MobiDB-lite"/>
    </source>
</evidence>
<dbReference type="InterPro" id="IPR003891">
    <property type="entry name" value="Initiation_fac_eIF4g_MI"/>
</dbReference>
<dbReference type="InterPro" id="IPR039778">
    <property type="entry name" value="PDCD4"/>
</dbReference>
<sequence length="667" mass="73803">MDFSDGFVSKEHRELNLSASESADPLSASPLPVSPRSLKSPKSSKTLKSPKSPKSPKIQGKHGKGTPLKHHRHSHSAVDGCPEKGGSGGKGTWGGLLDTDDSYTADPNDPNFNSSGECENSDARIERVDFEEYKKKATIIVEEYFATDDITSTANELRELDRPTYSYYFVKKLVSKAIDRHDKEKEMAAGFCKLVKSADDFIVDIPDTVDVLALFIARAVVDDILPPAFLKKQMNYLPKDSKGIEKITVDNVKAKINDLLIEYVVSGDKKEACRCIKDLKVPFFHHEIVKRALVMAMEMHQAECQLLDLLKEAAEEGLINSSQVSKGFSRMIDYVDDLSLDIPNAQGILQSLISKVASEGWLYSVAKVFKMKAQSIIQEYFLSGDISEVNSSLESENSTCSPELNAIFVKRLITLAIDRKNREKETASILLSSLCFPADDVVNGFVMLIESADDTALDNPVVVEDLAMFLARSCQVILASVDEVLAPQNLEEIGSQCLAQESIGSKVLKMAKSLLKARLSGERILRCWGGGGRPGWAVEDVKDKIGKLLEEFESGGDVREACRCMKELGMPFFNHEVVKKALVTIMEKKNERLWILLEESFASGLITMNQMAKGFGRVAESLDDLALDVPDAQKQFTHYVERAKNAGWLDSSFCFSKSRHRTENGTG</sequence>
<evidence type="ECO:0000256" key="3">
    <source>
        <dbReference type="ARBA" id="ARBA00022490"/>
    </source>
</evidence>
<evidence type="ECO:0000256" key="4">
    <source>
        <dbReference type="ARBA" id="ARBA00022737"/>
    </source>
</evidence>
<reference evidence="9 10" key="3">
    <citation type="submission" date="2019-11" db="EMBL/GenBank/DDBJ databases">
        <title>A de novo genome assembly of a pear dwarfing rootstock.</title>
        <authorList>
            <person name="Wang F."/>
            <person name="Wang J."/>
            <person name="Li S."/>
            <person name="Zhang Y."/>
            <person name="Fang M."/>
            <person name="Ma L."/>
            <person name="Zhao Y."/>
            <person name="Jiang S."/>
        </authorList>
    </citation>
    <scope>NUCLEOTIDE SEQUENCE [LARGE SCALE GENOMIC DNA]</scope>
    <source>
        <strain evidence="9">S2</strain>
        <tissue evidence="9">Leaf</tissue>
    </source>
</reference>
<dbReference type="GO" id="GO:0045892">
    <property type="term" value="P:negative regulation of DNA-templated transcription"/>
    <property type="evidence" value="ECO:0007669"/>
    <property type="project" value="InterPro"/>
</dbReference>
<evidence type="ECO:0000256" key="2">
    <source>
        <dbReference type="ARBA" id="ARBA00005497"/>
    </source>
</evidence>
<comment type="similarity">
    <text evidence="2">Belongs to the PDCD4 family.</text>
</comment>
<feature type="domain" description="MI" evidence="8">
    <location>
        <begin position="251"/>
        <end position="372"/>
    </location>
</feature>
<dbReference type="OrthoDB" id="414546at2759"/>
<evidence type="ECO:0000313" key="10">
    <source>
        <dbReference type="Proteomes" id="UP000327157"/>
    </source>
</evidence>
<dbReference type="SMART" id="SM00544">
    <property type="entry name" value="MA3"/>
    <property type="match status" value="4"/>
</dbReference>
<organism evidence="9 10">
    <name type="scientific">Pyrus ussuriensis x Pyrus communis</name>
    <dbReference type="NCBI Taxonomy" id="2448454"/>
    <lineage>
        <taxon>Eukaryota</taxon>
        <taxon>Viridiplantae</taxon>
        <taxon>Streptophyta</taxon>
        <taxon>Embryophyta</taxon>
        <taxon>Tracheophyta</taxon>
        <taxon>Spermatophyta</taxon>
        <taxon>Magnoliopsida</taxon>
        <taxon>eudicotyledons</taxon>
        <taxon>Gunneridae</taxon>
        <taxon>Pentapetalae</taxon>
        <taxon>rosids</taxon>
        <taxon>fabids</taxon>
        <taxon>Rosales</taxon>
        <taxon>Rosaceae</taxon>
        <taxon>Amygdaloideae</taxon>
        <taxon>Maleae</taxon>
        <taxon>Pyrus</taxon>
    </lineage>
</organism>
<dbReference type="Pfam" id="PF02847">
    <property type="entry name" value="MA3"/>
    <property type="match status" value="4"/>
</dbReference>
<keyword evidence="4" id="KW-0677">Repeat</keyword>
<feature type="compositionally biased region" description="Gly residues" evidence="7">
    <location>
        <begin position="83"/>
        <end position="94"/>
    </location>
</feature>
<dbReference type="PANTHER" id="PTHR12626:SF2">
    <property type="entry name" value="MA3 DOMAIN-CONTAINING TRANSLATION REGULATORY FACTOR 2"/>
    <property type="match status" value="1"/>
</dbReference>
<evidence type="ECO:0000313" key="9">
    <source>
        <dbReference type="EMBL" id="KAB2603424.1"/>
    </source>
</evidence>
<dbReference type="SUPFAM" id="SSF48371">
    <property type="entry name" value="ARM repeat"/>
    <property type="match status" value="4"/>
</dbReference>
<feature type="domain" description="MI" evidence="8">
    <location>
        <begin position="540"/>
        <end position="659"/>
    </location>
</feature>
<accession>A0A5N5FYN7</accession>
<reference evidence="10" key="2">
    <citation type="submission" date="2019-10" db="EMBL/GenBank/DDBJ databases">
        <title>A de novo genome assembly of a pear dwarfing rootstock.</title>
        <authorList>
            <person name="Wang F."/>
            <person name="Wang J."/>
            <person name="Li S."/>
            <person name="Zhang Y."/>
            <person name="Fang M."/>
            <person name="Ma L."/>
            <person name="Zhao Y."/>
            <person name="Jiang S."/>
        </authorList>
    </citation>
    <scope>NUCLEOTIDE SEQUENCE [LARGE SCALE GENOMIC DNA]</scope>
</reference>
<keyword evidence="10" id="KW-1185">Reference proteome</keyword>